<sequence length="233" mass="26242">MDLTRVNLEHSKGPCMLQASMQMKIFTTAMFSMLMLRKTLSRVQWGSLVILFIGVAVVQIQPKDTDKQHTEKYLEHIQQDTVYGLFIVILMCLSSGFSAVYFEKILKETAGSVWLRNIQLGIYGILFSTVAMFLKDGAAIREKGFFHGYTPLVWFVVVWQAFGGLLVALVVKYADNILKLFTTALALVISVVASVYLFGFHINLQFCFGAGLVILAGYLYTRNKSQPQPQIYV</sequence>
<feature type="transmembrane region" description="Helical" evidence="6">
    <location>
        <begin position="114"/>
        <end position="134"/>
    </location>
</feature>
<feature type="transmembrane region" description="Helical" evidence="6">
    <location>
        <begin position="202"/>
        <end position="220"/>
    </location>
</feature>
<organism evidence="7 8">
    <name type="scientific">Saccoglossus kowalevskii</name>
    <name type="common">Acorn worm</name>
    <dbReference type="NCBI Taxonomy" id="10224"/>
    <lineage>
        <taxon>Eukaryota</taxon>
        <taxon>Metazoa</taxon>
        <taxon>Hemichordata</taxon>
        <taxon>Enteropneusta</taxon>
        <taxon>Harrimaniidae</taxon>
        <taxon>Saccoglossus</taxon>
    </lineage>
</organism>
<accession>A0ABM0M9S4</accession>
<keyword evidence="5 6" id="KW-0472">Membrane</keyword>
<dbReference type="Proteomes" id="UP000694865">
    <property type="component" value="Unplaced"/>
</dbReference>
<keyword evidence="3 6" id="KW-0812">Transmembrane</keyword>
<feature type="transmembrane region" description="Helical" evidence="6">
    <location>
        <begin position="177"/>
        <end position="196"/>
    </location>
</feature>
<evidence type="ECO:0000256" key="5">
    <source>
        <dbReference type="ARBA" id="ARBA00023136"/>
    </source>
</evidence>
<gene>
    <name evidence="8" type="primary">LOC100367979</name>
</gene>
<dbReference type="Pfam" id="PF04142">
    <property type="entry name" value="Nuc_sug_transp"/>
    <property type="match status" value="1"/>
</dbReference>
<evidence type="ECO:0000313" key="7">
    <source>
        <dbReference type="Proteomes" id="UP000694865"/>
    </source>
</evidence>
<dbReference type="RefSeq" id="XP_006816765.1">
    <property type="nucleotide sequence ID" value="XM_006816702.1"/>
</dbReference>
<dbReference type="InterPro" id="IPR007271">
    <property type="entry name" value="Nuc_sug_transpt"/>
</dbReference>
<evidence type="ECO:0000256" key="1">
    <source>
        <dbReference type="ARBA" id="ARBA00004141"/>
    </source>
</evidence>
<protein>
    <submittedName>
        <fullName evidence="8">UDP-galactose translocator-like</fullName>
    </submittedName>
</protein>
<evidence type="ECO:0000256" key="6">
    <source>
        <dbReference type="SAM" id="Phobius"/>
    </source>
</evidence>
<keyword evidence="2" id="KW-0762">Sugar transport</keyword>
<dbReference type="PANTHER" id="PTHR10231">
    <property type="entry name" value="NUCLEOTIDE-SUGAR TRANSMEMBRANE TRANSPORTER"/>
    <property type="match status" value="1"/>
</dbReference>
<feature type="transmembrane region" description="Helical" evidence="6">
    <location>
        <begin position="43"/>
        <end position="62"/>
    </location>
</feature>
<name>A0ABM0M9S4_SACKO</name>
<dbReference type="GeneID" id="100367979"/>
<keyword evidence="7" id="KW-1185">Reference proteome</keyword>
<keyword evidence="4 6" id="KW-1133">Transmembrane helix</keyword>
<keyword evidence="2" id="KW-0813">Transport</keyword>
<reference evidence="8" key="1">
    <citation type="submission" date="2025-08" db="UniProtKB">
        <authorList>
            <consortium name="RefSeq"/>
        </authorList>
    </citation>
    <scope>IDENTIFICATION</scope>
    <source>
        <tissue evidence="8">Testes</tissue>
    </source>
</reference>
<dbReference type="NCBIfam" id="TIGR00803">
    <property type="entry name" value="nst"/>
    <property type="match status" value="1"/>
</dbReference>
<evidence type="ECO:0000256" key="4">
    <source>
        <dbReference type="ARBA" id="ARBA00022989"/>
    </source>
</evidence>
<feature type="transmembrane region" description="Helical" evidence="6">
    <location>
        <begin position="146"/>
        <end position="170"/>
    </location>
</feature>
<evidence type="ECO:0000256" key="3">
    <source>
        <dbReference type="ARBA" id="ARBA00022692"/>
    </source>
</evidence>
<feature type="transmembrane region" description="Helical" evidence="6">
    <location>
        <begin position="82"/>
        <end position="102"/>
    </location>
</feature>
<evidence type="ECO:0000256" key="2">
    <source>
        <dbReference type="ARBA" id="ARBA00022597"/>
    </source>
</evidence>
<proteinExistence type="predicted"/>
<comment type="subcellular location">
    <subcellularLocation>
        <location evidence="1">Membrane</location>
        <topology evidence="1">Multi-pass membrane protein</topology>
    </subcellularLocation>
</comment>
<evidence type="ECO:0000313" key="8">
    <source>
        <dbReference type="RefSeq" id="XP_006816765.1"/>
    </source>
</evidence>
<dbReference type="PIRSF" id="PIRSF005799">
    <property type="entry name" value="UDP-gal_transpt"/>
    <property type="match status" value="1"/>
</dbReference>